<sequence length="345" mass="39171">MTEEVTTLIKRKITKFLWDDTSSMVSAQTMLSQVTSGGMEILDIQARNDAIGLMKPKSYLTLDDSHPRWAKVADILINKSIPKSQNIPDDISRVNTLLQTWTPAIQNTSKLPSSLRDMLKTAMKYRVDLNPPSPSPDLRNQMPIWYHKGQDESKHLQNNGKWAKCQRINHEIQTVGEMYTYVNETHGLRHFPRSNCACQPCRRARNKGCENPTKCRKAAQGLLGTLHLKWKLTELGDTDTLSLNENEIQQNIQARDTGSPLLFNSNIMSSSMLTDEFRVFVNPEEVSMRNAIRDDYDEQQANEELTVSVWGAQGDAKCENVKATFAIWYGENDPRNVISRARGNS</sequence>
<dbReference type="AlphaFoldDB" id="A0A0C2XNE3"/>
<dbReference type="EMBL" id="KN831787">
    <property type="protein sequence ID" value="KIM39173.1"/>
    <property type="molecule type" value="Genomic_DNA"/>
</dbReference>
<protein>
    <submittedName>
        <fullName evidence="1">Uncharacterized protein</fullName>
    </submittedName>
</protein>
<accession>A0A0C2XNE3</accession>
<name>A0A0C2XNE3_HEBCY</name>
<evidence type="ECO:0000313" key="2">
    <source>
        <dbReference type="Proteomes" id="UP000053424"/>
    </source>
</evidence>
<gene>
    <name evidence="1" type="ORF">M413DRAFT_12449</name>
</gene>
<dbReference type="Proteomes" id="UP000053424">
    <property type="component" value="Unassembled WGS sequence"/>
</dbReference>
<evidence type="ECO:0000313" key="1">
    <source>
        <dbReference type="EMBL" id="KIM39173.1"/>
    </source>
</evidence>
<proteinExistence type="predicted"/>
<reference evidence="1 2" key="1">
    <citation type="submission" date="2014-04" db="EMBL/GenBank/DDBJ databases">
        <authorList>
            <consortium name="DOE Joint Genome Institute"/>
            <person name="Kuo A."/>
            <person name="Gay G."/>
            <person name="Dore J."/>
            <person name="Kohler A."/>
            <person name="Nagy L.G."/>
            <person name="Floudas D."/>
            <person name="Copeland A."/>
            <person name="Barry K.W."/>
            <person name="Cichocki N."/>
            <person name="Veneault-Fourrey C."/>
            <person name="LaButti K."/>
            <person name="Lindquist E.A."/>
            <person name="Lipzen A."/>
            <person name="Lundell T."/>
            <person name="Morin E."/>
            <person name="Murat C."/>
            <person name="Sun H."/>
            <person name="Tunlid A."/>
            <person name="Henrissat B."/>
            <person name="Grigoriev I.V."/>
            <person name="Hibbett D.S."/>
            <person name="Martin F."/>
            <person name="Nordberg H.P."/>
            <person name="Cantor M.N."/>
            <person name="Hua S.X."/>
        </authorList>
    </citation>
    <scope>NUCLEOTIDE SEQUENCE [LARGE SCALE GENOMIC DNA]</scope>
    <source>
        <strain evidence="2">h7</strain>
    </source>
</reference>
<dbReference type="HOGENOM" id="CLU_804240_0_0_1"/>
<dbReference type="OrthoDB" id="2728078at2759"/>
<organism evidence="1 2">
    <name type="scientific">Hebeloma cylindrosporum</name>
    <dbReference type="NCBI Taxonomy" id="76867"/>
    <lineage>
        <taxon>Eukaryota</taxon>
        <taxon>Fungi</taxon>
        <taxon>Dikarya</taxon>
        <taxon>Basidiomycota</taxon>
        <taxon>Agaricomycotina</taxon>
        <taxon>Agaricomycetes</taxon>
        <taxon>Agaricomycetidae</taxon>
        <taxon>Agaricales</taxon>
        <taxon>Agaricineae</taxon>
        <taxon>Hymenogastraceae</taxon>
        <taxon>Hebeloma</taxon>
    </lineage>
</organism>
<dbReference type="STRING" id="686832.A0A0C2XNE3"/>
<keyword evidence="2" id="KW-1185">Reference proteome</keyword>
<reference evidence="2" key="2">
    <citation type="submission" date="2015-01" db="EMBL/GenBank/DDBJ databases">
        <title>Evolutionary Origins and Diversification of the Mycorrhizal Mutualists.</title>
        <authorList>
            <consortium name="DOE Joint Genome Institute"/>
            <consortium name="Mycorrhizal Genomics Consortium"/>
            <person name="Kohler A."/>
            <person name="Kuo A."/>
            <person name="Nagy L.G."/>
            <person name="Floudas D."/>
            <person name="Copeland A."/>
            <person name="Barry K.W."/>
            <person name="Cichocki N."/>
            <person name="Veneault-Fourrey C."/>
            <person name="LaButti K."/>
            <person name="Lindquist E.A."/>
            <person name="Lipzen A."/>
            <person name="Lundell T."/>
            <person name="Morin E."/>
            <person name="Murat C."/>
            <person name="Riley R."/>
            <person name="Ohm R."/>
            <person name="Sun H."/>
            <person name="Tunlid A."/>
            <person name="Henrissat B."/>
            <person name="Grigoriev I.V."/>
            <person name="Hibbett D.S."/>
            <person name="Martin F."/>
        </authorList>
    </citation>
    <scope>NUCLEOTIDE SEQUENCE [LARGE SCALE GENOMIC DNA]</scope>
    <source>
        <strain evidence="2">h7</strain>
    </source>
</reference>